<evidence type="ECO:0000313" key="3">
    <source>
        <dbReference type="EMBL" id="MBC2478409.1"/>
    </source>
</evidence>
<dbReference type="GO" id="GO:0004803">
    <property type="term" value="F:transposase activity"/>
    <property type="evidence" value="ECO:0007669"/>
    <property type="project" value="InterPro"/>
</dbReference>
<evidence type="ECO:0000259" key="1">
    <source>
        <dbReference type="Pfam" id="PF04986"/>
    </source>
</evidence>
<dbReference type="InterPro" id="IPR007069">
    <property type="entry name" value="Transposase_32"/>
</dbReference>
<organism evidence="3 4">
    <name type="scientific">Clostridium beijerinckii</name>
    <name type="common">Clostridium MP</name>
    <dbReference type="NCBI Taxonomy" id="1520"/>
    <lineage>
        <taxon>Bacteria</taxon>
        <taxon>Bacillati</taxon>
        <taxon>Bacillota</taxon>
        <taxon>Clostridia</taxon>
        <taxon>Eubacteriales</taxon>
        <taxon>Clostridiaceae</taxon>
        <taxon>Clostridium</taxon>
    </lineage>
</organism>
<protein>
    <submittedName>
        <fullName evidence="3">Transposase</fullName>
    </submittedName>
</protein>
<dbReference type="Pfam" id="PF04986">
    <property type="entry name" value="Y2_Tnp"/>
    <property type="match status" value="1"/>
</dbReference>
<sequence>MVEVQDIFIEYGEDYLNKHKLTLVQHKAMSAIRKCRTSHLGGHVDVCDNCGNTQISYNSCRNRHCPKCQALAKERWIYNQKSNLLNVGYFHVVFTIPDTLNSMVYQNQRQLYTILFKATSETLSELSFDKKYLGAKLGFTSILHTWGQNLMHHPHIHCIVPGGGLSSIGKWISSRKKFFIPVKVLSRKFRGKFLYYLKQLYYENNLEFHGNQNYLSDEIKFEKLLSATYSK</sequence>
<gene>
    <name evidence="3" type="ORF">HGI39_27815</name>
</gene>
<dbReference type="Proteomes" id="UP001194098">
    <property type="component" value="Unassembled WGS sequence"/>
</dbReference>
<reference evidence="3" key="1">
    <citation type="submission" date="2020-04" db="EMBL/GenBank/DDBJ databases">
        <authorList>
            <person name="Brown S."/>
        </authorList>
    </citation>
    <scope>NUCLEOTIDE SEQUENCE</scope>
    <source>
        <strain evidence="3">DJ015</strain>
    </source>
</reference>
<comment type="caution">
    <text evidence="3">The sequence shown here is derived from an EMBL/GenBank/DDBJ whole genome shotgun (WGS) entry which is preliminary data.</text>
</comment>
<accession>A0AAW3WIG9</accession>
<dbReference type="InterPro" id="IPR026889">
    <property type="entry name" value="Zn_Tnp"/>
</dbReference>
<dbReference type="PANTHER" id="PTHR37023:SF1">
    <property type="entry name" value="ISSOD25 TRANSPOSASE TNPA_ISSOD25"/>
    <property type="match status" value="1"/>
</dbReference>
<dbReference type="EMBL" id="JABAGV010000431">
    <property type="protein sequence ID" value="MBC2478409.1"/>
    <property type="molecule type" value="Genomic_DNA"/>
</dbReference>
<feature type="non-terminal residue" evidence="3">
    <location>
        <position position="231"/>
    </location>
</feature>
<dbReference type="GO" id="GO:0003677">
    <property type="term" value="F:DNA binding"/>
    <property type="evidence" value="ECO:0007669"/>
    <property type="project" value="InterPro"/>
</dbReference>
<reference evidence="3" key="2">
    <citation type="journal article" date="2022" name="Nat. Biotechnol.">
        <title>Carbon-negative production of acetone and isopropanol by gas fermentation at industrial pilot scale.</title>
        <authorList>
            <person name="Liew F.E."/>
            <person name="Nogle R."/>
            <person name="Abdalla T."/>
            <person name="Rasor B.J."/>
            <person name="Canter C."/>
            <person name="Jensen R.O."/>
            <person name="Wang L."/>
            <person name="Strutz J."/>
            <person name="Chirania P."/>
            <person name="De Tissera S."/>
            <person name="Mueller A.P."/>
            <person name="Ruan Z."/>
            <person name="Gao A."/>
            <person name="Tran L."/>
            <person name="Engle N.L."/>
            <person name="Bromley J.C."/>
            <person name="Daniell J."/>
            <person name="Conrado R."/>
            <person name="Tschaplinski T.J."/>
            <person name="Giannone R.J."/>
            <person name="Hettich R.L."/>
            <person name="Karim A.S."/>
            <person name="Simpson S.D."/>
            <person name="Brown S.D."/>
            <person name="Leang C."/>
            <person name="Jewett M.C."/>
            <person name="Kopke M."/>
        </authorList>
    </citation>
    <scope>NUCLEOTIDE SEQUENCE</scope>
    <source>
        <strain evidence="3">DJ015</strain>
    </source>
</reference>
<dbReference type="AlphaFoldDB" id="A0AAW3WIG9"/>
<feature type="domain" description="Transposase IS801/IS1294" evidence="1">
    <location>
        <begin position="138"/>
        <end position="227"/>
    </location>
</feature>
<evidence type="ECO:0000313" key="4">
    <source>
        <dbReference type="Proteomes" id="UP001194098"/>
    </source>
</evidence>
<feature type="domain" description="Transposase zinc-binding" evidence="2">
    <location>
        <begin position="7"/>
        <end position="96"/>
    </location>
</feature>
<proteinExistence type="predicted"/>
<evidence type="ECO:0000259" key="2">
    <source>
        <dbReference type="Pfam" id="PF14319"/>
    </source>
</evidence>
<dbReference type="RefSeq" id="WP_185687337.1">
    <property type="nucleotide sequence ID" value="NZ_JABAGV010000431.1"/>
</dbReference>
<name>A0AAW3WIG9_CLOBE</name>
<dbReference type="Pfam" id="PF14319">
    <property type="entry name" value="Zn_Tnp_IS91"/>
    <property type="match status" value="1"/>
</dbReference>
<dbReference type="GO" id="GO:0006313">
    <property type="term" value="P:DNA transposition"/>
    <property type="evidence" value="ECO:0007669"/>
    <property type="project" value="InterPro"/>
</dbReference>
<dbReference type="PANTHER" id="PTHR37023">
    <property type="entry name" value="TRANSPOSASE"/>
    <property type="match status" value="1"/>
</dbReference>